<gene>
    <name evidence="1" type="ORF">TEK04_18555</name>
</gene>
<name>A0ABU8DY14_9ACTN</name>
<organism evidence="1 2">
    <name type="scientific">Klenkia sesuvii</name>
    <dbReference type="NCBI Taxonomy" id="3103137"/>
    <lineage>
        <taxon>Bacteria</taxon>
        <taxon>Bacillati</taxon>
        <taxon>Actinomycetota</taxon>
        <taxon>Actinomycetes</taxon>
        <taxon>Geodermatophilales</taxon>
        <taxon>Geodermatophilaceae</taxon>
        <taxon>Klenkia</taxon>
    </lineage>
</organism>
<keyword evidence="2" id="KW-1185">Reference proteome</keyword>
<evidence type="ECO:0000313" key="1">
    <source>
        <dbReference type="EMBL" id="MEI4273726.1"/>
    </source>
</evidence>
<dbReference type="Proteomes" id="UP001361570">
    <property type="component" value="Unassembled WGS sequence"/>
</dbReference>
<dbReference type="RefSeq" id="WP_336405842.1">
    <property type="nucleotide sequence ID" value="NZ_JBAPLU010000025.1"/>
</dbReference>
<protein>
    <submittedName>
        <fullName evidence="1">Uncharacterized protein</fullName>
    </submittedName>
</protein>
<dbReference type="EMBL" id="JBAPLU010000025">
    <property type="protein sequence ID" value="MEI4273726.1"/>
    <property type="molecule type" value="Genomic_DNA"/>
</dbReference>
<evidence type="ECO:0000313" key="2">
    <source>
        <dbReference type="Proteomes" id="UP001361570"/>
    </source>
</evidence>
<sequence>MTHDDTGRTVVDVAEVWALGARADAEVYEEMVARVASLPATPATIPLAEVVERLGRIATGLSPTRTEPTRGQGSVPDWLVQALVKVVGIRPDEAATLDPDEAARRWTEFTTRSQS</sequence>
<accession>A0ABU8DY14</accession>
<comment type="caution">
    <text evidence="1">The sequence shown here is derived from an EMBL/GenBank/DDBJ whole genome shotgun (WGS) entry which is preliminary data.</text>
</comment>
<proteinExistence type="predicted"/>
<reference evidence="1 2" key="1">
    <citation type="submission" date="2024-03" db="EMBL/GenBank/DDBJ databases">
        <title>Draft genome sequence of Klenkia sp. LSe6-5.</title>
        <authorList>
            <person name="Duangmal K."/>
            <person name="Chantavorakit T."/>
        </authorList>
    </citation>
    <scope>NUCLEOTIDE SEQUENCE [LARGE SCALE GENOMIC DNA]</scope>
    <source>
        <strain evidence="1 2">LSe6-5</strain>
    </source>
</reference>